<evidence type="ECO:0000256" key="2">
    <source>
        <dbReference type="ARBA" id="ARBA00022729"/>
    </source>
</evidence>
<dbReference type="InterPro" id="IPR032675">
    <property type="entry name" value="LRR_dom_sf"/>
</dbReference>
<dbReference type="PANTHER" id="PTHR48053">
    <property type="entry name" value="LEUCINE RICH REPEAT FAMILY PROTEIN, EXPRESSED"/>
    <property type="match status" value="1"/>
</dbReference>
<dbReference type="InterPro" id="IPR001611">
    <property type="entry name" value="Leu-rich_rpt"/>
</dbReference>
<dbReference type="SUPFAM" id="SSF52058">
    <property type="entry name" value="L domain-like"/>
    <property type="match status" value="1"/>
</dbReference>
<feature type="region of interest" description="Disordered" evidence="3">
    <location>
        <begin position="418"/>
        <end position="466"/>
    </location>
</feature>
<dbReference type="Proteomes" id="UP001210925">
    <property type="component" value="Unassembled WGS sequence"/>
</dbReference>
<proteinExistence type="predicted"/>
<accession>A0AAD5UM63</accession>
<evidence type="ECO:0000256" key="1">
    <source>
        <dbReference type="ARBA" id="ARBA00004167"/>
    </source>
</evidence>
<dbReference type="Gene3D" id="3.80.10.10">
    <property type="entry name" value="Ribonuclease Inhibitor"/>
    <property type="match status" value="2"/>
</dbReference>
<dbReference type="PANTHER" id="PTHR48053:SF71">
    <property type="entry name" value="LEUCINE RICH REPEAT FAMILY PROTEIN, EXPRESSED"/>
    <property type="match status" value="1"/>
</dbReference>
<comment type="subcellular location">
    <subcellularLocation>
        <location evidence="1">Membrane</location>
        <topology evidence="1">Single-pass membrane protein</topology>
    </subcellularLocation>
</comment>
<protein>
    <submittedName>
        <fullName evidence="5">Uncharacterized protein</fullName>
    </submittedName>
</protein>
<comment type="caution">
    <text evidence="5">The sequence shown here is derived from an EMBL/GenBank/DDBJ whole genome shotgun (WGS) entry which is preliminary data.</text>
</comment>
<dbReference type="GO" id="GO:0016020">
    <property type="term" value="C:membrane"/>
    <property type="evidence" value="ECO:0007669"/>
    <property type="project" value="UniProtKB-SubCell"/>
</dbReference>
<dbReference type="Pfam" id="PF00560">
    <property type="entry name" value="LRR_1"/>
    <property type="match status" value="2"/>
</dbReference>
<gene>
    <name evidence="5" type="ORF">HK103_005917</name>
</gene>
<name>A0AAD5UM63_9FUNG</name>
<keyword evidence="4" id="KW-0812">Transmembrane</keyword>
<feature type="region of interest" description="Disordered" evidence="3">
    <location>
        <begin position="481"/>
        <end position="505"/>
    </location>
</feature>
<feature type="compositionally biased region" description="Polar residues" evidence="3">
    <location>
        <begin position="441"/>
        <end position="460"/>
    </location>
</feature>
<keyword evidence="6" id="KW-1185">Reference proteome</keyword>
<dbReference type="InterPro" id="IPR051716">
    <property type="entry name" value="Plant_RL_S/T_kinase"/>
</dbReference>
<organism evidence="5 6">
    <name type="scientific">Boothiomyces macroporosus</name>
    <dbReference type="NCBI Taxonomy" id="261099"/>
    <lineage>
        <taxon>Eukaryota</taxon>
        <taxon>Fungi</taxon>
        <taxon>Fungi incertae sedis</taxon>
        <taxon>Chytridiomycota</taxon>
        <taxon>Chytridiomycota incertae sedis</taxon>
        <taxon>Chytridiomycetes</taxon>
        <taxon>Rhizophydiales</taxon>
        <taxon>Terramycetaceae</taxon>
        <taxon>Boothiomyces</taxon>
    </lineage>
</organism>
<dbReference type="EMBL" id="JADGKB010000006">
    <property type="protein sequence ID" value="KAJ3261309.1"/>
    <property type="molecule type" value="Genomic_DNA"/>
</dbReference>
<sequence>MSNSSDCTLLTNTILPAMKLTGVTCCDGKIVLCDTSGNIIGLRVNSSSATGIIPKEIGQLTQLYTLNLTENQFQPGPLPNLGGLSNLHVLSAKKAQLTGGFPSWIASLSGLTYLNLDFNNMYGPYADLSSLTALETMFIGYNNFAQDSFPNWIFNMPNLQEVILDNSTLPGPVFPSITKLSGLTFFSASFCGITGEITPDIQTLTGMTNLYLDHNQLTGAIPSEIGKLSQLVSLDLSSNHLDPVVPQSIKSLPNYSPNNFFFDGQTPLNSGGSSASNGTSLGNSGGGSSSSALKGASLYIVIVVAAVVVLAIAGAAFFLYNSKKKSSTGNQPKPQFQQNQFNSYQHDQAQGGNQLNSTQFVNQANQPQYSTQAVFPNAANQPQLANQLNQTQFGNQPSSVPVQQGYQYSPQAAQFQIPSQSPVGSNYSPQQSSVYSQSPQTYGQQYPSPVQSFPPSQYAPQTPPVAQLPIQVNAQYGYTSALELSPQNNQPRSVPGNNATEPWLK</sequence>
<evidence type="ECO:0000256" key="3">
    <source>
        <dbReference type="SAM" id="MobiDB-lite"/>
    </source>
</evidence>
<feature type="compositionally biased region" description="Low complexity" evidence="3">
    <location>
        <begin position="425"/>
        <end position="440"/>
    </location>
</feature>
<dbReference type="AlphaFoldDB" id="A0AAD5UM63"/>
<keyword evidence="2" id="KW-0732">Signal</keyword>
<evidence type="ECO:0000256" key="4">
    <source>
        <dbReference type="SAM" id="Phobius"/>
    </source>
</evidence>
<reference evidence="5" key="1">
    <citation type="submission" date="2020-05" db="EMBL/GenBank/DDBJ databases">
        <title>Phylogenomic resolution of chytrid fungi.</title>
        <authorList>
            <person name="Stajich J.E."/>
            <person name="Amses K."/>
            <person name="Simmons R."/>
            <person name="Seto K."/>
            <person name="Myers J."/>
            <person name="Bonds A."/>
            <person name="Quandt C.A."/>
            <person name="Barry K."/>
            <person name="Liu P."/>
            <person name="Grigoriev I."/>
            <person name="Longcore J.E."/>
            <person name="James T.Y."/>
        </authorList>
    </citation>
    <scope>NUCLEOTIDE SEQUENCE</scope>
    <source>
        <strain evidence="5">PLAUS21</strain>
    </source>
</reference>
<feature type="compositionally biased region" description="Polar residues" evidence="3">
    <location>
        <begin position="485"/>
        <end position="505"/>
    </location>
</feature>
<keyword evidence="4" id="KW-0472">Membrane</keyword>
<evidence type="ECO:0000313" key="5">
    <source>
        <dbReference type="EMBL" id="KAJ3261309.1"/>
    </source>
</evidence>
<keyword evidence="4" id="KW-1133">Transmembrane helix</keyword>
<evidence type="ECO:0000313" key="6">
    <source>
        <dbReference type="Proteomes" id="UP001210925"/>
    </source>
</evidence>
<feature type="transmembrane region" description="Helical" evidence="4">
    <location>
        <begin position="298"/>
        <end position="320"/>
    </location>
</feature>